<dbReference type="HOGENOM" id="CLU_3071026_0_0_1"/>
<dbReference type="EMBL" id="ABJB010422828">
    <property type="status" value="NOT_ANNOTATED_CDS"/>
    <property type="molecule type" value="Genomic_DNA"/>
</dbReference>
<dbReference type="InParanoid" id="B7PYW4"/>
<evidence type="ECO:0000313" key="2">
    <source>
        <dbReference type="EnsemblMetazoa" id="ISCW008749-PA"/>
    </source>
</evidence>
<proteinExistence type="predicted"/>
<name>B7PYW4_IXOSC</name>
<accession>B7PYW4</accession>
<dbReference type="EMBL" id="DS822611">
    <property type="protein sequence ID" value="EEC11786.1"/>
    <property type="molecule type" value="Genomic_DNA"/>
</dbReference>
<dbReference type="VEuPathDB" id="VectorBase:ISCI008749"/>
<dbReference type="AlphaFoldDB" id="B7PYW4"/>
<protein>
    <submittedName>
        <fullName evidence="1 2">Uncharacterized protein</fullName>
    </submittedName>
</protein>
<keyword evidence="3" id="KW-1185">Reference proteome</keyword>
<sequence>MPAADACPRVFIEFMEPSGATEGDMHAELDVMPPLPKDCGAYPGCMPMPAAML</sequence>
<dbReference type="Proteomes" id="UP000001555">
    <property type="component" value="Unassembled WGS sequence"/>
</dbReference>
<reference evidence="2" key="2">
    <citation type="submission" date="2020-05" db="UniProtKB">
        <authorList>
            <consortium name="EnsemblMetazoa"/>
        </authorList>
    </citation>
    <scope>IDENTIFICATION</scope>
    <source>
        <strain evidence="2">wikel</strain>
    </source>
</reference>
<gene>
    <name evidence="1" type="ORF">IscW_ISCW008749</name>
</gene>
<evidence type="ECO:0000313" key="3">
    <source>
        <dbReference type="Proteomes" id="UP000001555"/>
    </source>
</evidence>
<dbReference type="PaxDb" id="6945-B7PYW4"/>
<dbReference type="EnsemblMetazoa" id="ISCW008749-RA">
    <property type="protein sequence ID" value="ISCW008749-PA"/>
    <property type="gene ID" value="ISCW008749"/>
</dbReference>
<dbReference type="VEuPathDB" id="VectorBase:ISCW008749"/>
<evidence type="ECO:0000313" key="1">
    <source>
        <dbReference type="EMBL" id="EEC11786.1"/>
    </source>
</evidence>
<organism>
    <name type="scientific">Ixodes scapularis</name>
    <name type="common">Black-legged tick</name>
    <name type="synonym">Deer tick</name>
    <dbReference type="NCBI Taxonomy" id="6945"/>
    <lineage>
        <taxon>Eukaryota</taxon>
        <taxon>Metazoa</taxon>
        <taxon>Ecdysozoa</taxon>
        <taxon>Arthropoda</taxon>
        <taxon>Chelicerata</taxon>
        <taxon>Arachnida</taxon>
        <taxon>Acari</taxon>
        <taxon>Parasitiformes</taxon>
        <taxon>Ixodida</taxon>
        <taxon>Ixodoidea</taxon>
        <taxon>Ixodidae</taxon>
        <taxon>Ixodinae</taxon>
        <taxon>Ixodes</taxon>
    </lineage>
</organism>
<reference evidence="1 3" key="1">
    <citation type="submission" date="2008-03" db="EMBL/GenBank/DDBJ databases">
        <title>Annotation of Ixodes scapularis.</title>
        <authorList>
            <consortium name="Ixodes scapularis Genome Project Consortium"/>
            <person name="Caler E."/>
            <person name="Hannick L.I."/>
            <person name="Bidwell S."/>
            <person name="Joardar V."/>
            <person name="Thiagarajan M."/>
            <person name="Amedeo P."/>
            <person name="Galinsky K.J."/>
            <person name="Schobel S."/>
            <person name="Inman J."/>
            <person name="Hostetler J."/>
            <person name="Miller J."/>
            <person name="Hammond M."/>
            <person name="Megy K."/>
            <person name="Lawson D."/>
            <person name="Kodira C."/>
            <person name="Sutton G."/>
            <person name="Meyer J."/>
            <person name="Hill C.A."/>
            <person name="Birren B."/>
            <person name="Nene V."/>
            <person name="Collins F."/>
            <person name="Alarcon-Chaidez F."/>
            <person name="Wikel S."/>
            <person name="Strausberg R."/>
        </authorList>
    </citation>
    <scope>NUCLEOTIDE SEQUENCE [LARGE SCALE GENOMIC DNA]</scope>
    <source>
        <strain evidence="3">Wikel</strain>
        <strain evidence="1">Wikel colony</strain>
    </source>
</reference>